<gene>
    <name evidence="7" type="ORF">ABT317_25270</name>
</gene>
<comment type="similarity">
    <text evidence="1">Belongs to the peptidase C40 family.</text>
</comment>
<evidence type="ECO:0000256" key="5">
    <source>
        <dbReference type="SAM" id="MobiDB-lite"/>
    </source>
</evidence>
<sequence length="160" mass="17082">LGDGRPPTEQGEKAVRYAVRQLGKPYVWGAEGPDAYDCSGLTSQAWERAGKPIPRTSQEQWARLKRVPLSDLRPGDLVVYFPGATHVALYLGGGMVVQAPRPGARVKVSPVTSNPVLGAVRPDPGGKPLRRYVPPKLPKGVRDGSDAGYYAADPPATSAR</sequence>
<dbReference type="Pfam" id="PF00877">
    <property type="entry name" value="NLPC_P60"/>
    <property type="match status" value="1"/>
</dbReference>
<evidence type="ECO:0000259" key="6">
    <source>
        <dbReference type="PROSITE" id="PS51935"/>
    </source>
</evidence>
<dbReference type="PANTHER" id="PTHR47359:SF3">
    <property type="entry name" value="NLP_P60 DOMAIN-CONTAINING PROTEIN-RELATED"/>
    <property type="match status" value="1"/>
</dbReference>
<protein>
    <submittedName>
        <fullName evidence="7">C40 family peptidase</fullName>
    </submittedName>
</protein>
<evidence type="ECO:0000256" key="2">
    <source>
        <dbReference type="ARBA" id="ARBA00022670"/>
    </source>
</evidence>
<dbReference type="InterPro" id="IPR000064">
    <property type="entry name" value="NLP_P60_dom"/>
</dbReference>
<keyword evidence="2" id="KW-0645">Protease</keyword>
<evidence type="ECO:0000313" key="8">
    <source>
        <dbReference type="Proteomes" id="UP001458415"/>
    </source>
</evidence>
<evidence type="ECO:0000313" key="7">
    <source>
        <dbReference type="EMBL" id="MER6980191.1"/>
    </source>
</evidence>
<comment type="caution">
    <text evidence="7">The sequence shown here is derived from an EMBL/GenBank/DDBJ whole genome shotgun (WGS) entry which is preliminary data.</text>
</comment>
<dbReference type="InterPro" id="IPR051794">
    <property type="entry name" value="PG_Endopeptidase_C40"/>
</dbReference>
<keyword evidence="8" id="KW-1185">Reference proteome</keyword>
<reference evidence="7 8" key="1">
    <citation type="submission" date="2024-06" db="EMBL/GenBank/DDBJ databases">
        <title>The Natural Products Discovery Center: Release of the First 8490 Sequenced Strains for Exploring Actinobacteria Biosynthetic Diversity.</title>
        <authorList>
            <person name="Kalkreuter E."/>
            <person name="Kautsar S.A."/>
            <person name="Yang D."/>
            <person name="Bader C.D."/>
            <person name="Teijaro C.N."/>
            <person name="Fluegel L."/>
            <person name="Davis C.M."/>
            <person name="Simpson J.R."/>
            <person name="Lauterbach L."/>
            <person name="Steele A.D."/>
            <person name="Gui C."/>
            <person name="Meng S."/>
            <person name="Li G."/>
            <person name="Viehrig K."/>
            <person name="Ye F."/>
            <person name="Su P."/>
            <person name="Kiefer A.F."/>
            <person name="Nichols A."/>
            <person name="Cepeda A.J."/>
            <person name="Yan W."/>
            <person name="Fan B."/>
            <person name="Jiang Y."/>
            <person name="Adhikari A."/>
            <person name="Zheng C.-J."/>
            <person name="Schuster L."/>
            <person name="Cowan T.M."/>
            <person name="Smanski M.J."/>
            <person name="Chevrette M.G."/>
            <person name="De Carvalho L.P.S."/>
            <person name="Shen B."/>
        </authorList>
    </citation>
    <scope>NUCLEOTIDE SEQUENCE [LARGE SCALE GENOMIC DNA]</scope>
    <source>
        <strain evidence="7 8">NPDC000634</strain>
    </source>
</reference>
<name>A0ABV1W8M2_9ACTN</name>
<feature type="domain" description="NlpC/P60" evidence="6">
    <location>
        <begin position="8"/>
        <end position="133"/>
    </location>
</feature>
<dbReference type="PANTHER" id="PTHR47359">
    <property type="entry name" value="PEPTIDOGLYCAN DL-ENDOPEPTIDASE CWLO"/>
    <property type="match status" value="1"/>
</dbReference>
<accession>A0ABV1W8M2</accession>
<proteinExistence type="inferred from homology"/>
<feature type="non-terminal residue" evidence="7">
    <location>
        <position position="1"/>
    </location>
</feature>
<feature type="region of interest" description="Disordered" evidence="5">
    <location>
        <begin position="114"/>
        <end position="160"/>
    </location>
</feature>
<evidence type="ECO:0000256" key="4">
    <source>
        <dbReference type="ARBA" id="ARBA00022807"/>
    </source>
</evidence>
<keyword evidence="3" id="KW-0378">Hydrolase</keyword>
<evidence type="ECO:0000256" key="3">
    <source>
        <dbReference type="ARBA" id="ARBA00022801"/>
    </source>
</evidence>
<dbReference type="InterPro" id="IPR038765">
    <property type="entry name" value="Papain-like_cys_pep_sf"/>
</dbReference>
<dbReference type="EMBL" id="JBEPCU010000504">
    <property type="protein sequence ID" value="MER6980191.1"/>
    <property type="molecule type" value="Genomic_DNA"/>
</dbReference>
<dbReference type="Gene3D" id="3.90.1720.10">
    <property type="entry name" value="endopeptidase domain like (from Nostoc punctiforme)"/>
    <property type="match status" value="1"/>
</dbReference>
<dbReference type="Proteomes" id="UP001458415">
    <property type="component" value="Unassembled WGS sequence"/>
</dbReference>
<dbReference type="SUPFAM" id="SSF54001">
    <property type="entry name" value="Cysteine proteinases"/>
    <property type="match status" value="1"/>
</dbReference>
<evidence type="ECO:0000256" key="1">
    <source>
        <dbReference type="ARBA" id="ARBA00007074"/>
    </source>
</evidence>
<organism evidence="7 8">
    <name type="scientific">Streptomyces carpinensis</name>
    <dbReference type="NCBI Taxonomy" id="66369"/>
    <lineage>
        <taxon>Bacteria</taxon>
        <taxon>Bacillati</taxon>
        <taxon>Actinomycetota</taxon>
        <taxon>Actinomycetes</taxon>
        <taxon>Kitasatosporales</taxon>
        <taxon>Streptomycetaceae</taxon>
        <taxon>Streptomyces</taxon>
    </lineage>
</organism>
<dbReference type="PROSITE" id="PS51935">
    <property type="entry name" value="NLPC_P60"/>
    <property type="match status" value="1"/>
</dbReference>
<keyword evidence="4" id="KW-0788">Thiol protease</keyword>